<dbReference type="GO" id="GO:0000076">
    <property type="term" value="P:DNA replication checkpoint signaling"/>
    <property type="evidence" value="ECO:0007669"/>
    <property type="project" value="TreeGrafter"/>
</dbReference>
<keyword evidence="3" id="KW-1185">Reference proteome</keyword>
<dbReference type="InterPro" id="IPR046938">
    <property type="entry name" value="DNA_clamp_sf"/>
</dbReference>
<feature type="region of interest" description="Disordered" evidence="1">
    <location>
        <begin position="297"/>
        <end position="359"/>
    </location>
</feature>
<feature type="compositionally biased region" description="Pro residues" evidence="1">
    <location>
        <begin position="394"/>
        <end position="407"/>
    </location>
</feature>
<dbReference type="AlphaFoldDB" id="A0AA36N0K1"/>
<organism evidence="2 3">
    <name type="scientific">Effrenium voratum</name>
    <dbReference type="NCBI Taxonomy" id="2562239"/>
    <lineage>
        <taxon>Eukaryota</taxon>
        <taxon>Sar</taxon>
        <taxon>Alveolata</taxon>
        <taxon>Dinophyceae</taxon>
        <taxon>Suessiales</taxon>
        <taxon>Symbiodiniaceae</taxon>
        <taxon>Effrenium</taxon>
    </lineage>
</organism>
<sequence>MVAAEALQSFELPAAALRIFQRAVQCISKLGKDAAVIFRAEELLLRGADDGHSSASQFVFRRKFFRSTPMTGASAPPVETKVVVVARQLLVALKGSQQKSAEGLVIRLLGQRIFLEFTGRLGGKVRHGVPLLETMPFLPGEPAAGPHAVAMAPSLLARVLEHCVPPRTGCEEITVGAAPSEGLRVKSEDLMSSDREAHRTEVLVQMSDLEACSLDPAGGEVKIPGRGLRDFARAAENISKDLDSLGVLDGSALLELRFGATGPVVCSIASASDGLVRPLQDFRAVLMVAVKEHIALPGAPTPVPSTAPASARRAQPRQGPKRRAVEVDVADFDAFPEHSQVGRTQETQRPPPTQPVSATPGLQLFTQTQRAEIAQASAPRVPPAAPAVHSAAPAVPPAAPAVPPAAPAVPPAAPAVPAPTQMQPSQAHAPGRQAAQAALLFASLSPAAPAAAAAPTLASRLQPRFEDSEDELIGADPDEVAFARGDQEEEAPDWFDCENLW</sequence>
<dbReference type="InterPro" id="IPR007268">
    <property type="entry name" value="Rad9/Ddc1"/>
</dbReference>
<reference evidence="2" key="1">
    <citation type="submission" date="2023-08" db="EMBL/GenBank/DDBJ databases">
        <authorList>
            <person name="Chen Y."/>
            <person name="Shah S."/>
            <person name="Dougan E. K."/>
            <person name="Thang M."/>
            <person name="Chan C."/>
        </authorList>
    </citation>
    <scope>NUCLEOTIDE SEQUENCE</scope>
</reference>
<dbReference type="Gene3D" id="3.70.10.10">
    <property type="match status" value="1"/>
</dbReference>
<protein>
    <submittedName>
        <fullName evidence="2">Uncharacterized protein</fullName>
    </submittedName>
</protein>
<dbReference type="SUPFAM" id="SSF55979">
    <property type="entry name" value="DNA clamp"/>
    <property type="match status" value="1"/>
</dbReference>
<evidence type="ECO:0000313" key="2">
    <source>
        <dbReference type="EMBL" id="CAJ1387637.1"/>
    </source>
</evidence>
<dbReference type="PANTHER" id="PTHR15237">
    <property type="entry name" value="DNA REPAIR PROTEIN RAD9"/>
    <property type="match status" value="1"/>
</dbReference>
<dbReference type="GO" id="GO:0071479">
    <property type="term" value="P:cellular response to ionizing radiation"/>
    <property type="evidence" value="ECO:0007669"/>
    <property type="project" value="TreeGrafter"/>
</dbReference>
<dbReference type="Pfam" id="PF04139">
    <property type="entry name" value="Rad9"/>
    <property type="match status" value="1"/>
</dbReference>
<evidence type="ECO:0000313" key="3">
    <source>
        <dbReference type="Proteomes" id="UP001178507"/>
    </source>
</evidence>
<feature type="compositionally biased region" description="Low complexity" evidence="1">
    <location>
        <begin position="306"/>
        <end position="318"/>
    </location>
</feature>
<accession>A0AA36N0K1</accession>
<dbReference type="PANTHER" id="PTHR15237:SF0">
    <property type="entry name" value="CELL CYCLE CHECKPOINT CONTROL PROTEIN"/>
    <property type="match status" value="1"/>
</dbReference>
<dbReference type="Proteomes" id="UP001178507">
    <property type="component" value="Unassembled WGS sequence"/>
</dbReference>
<dbReference type="EMBL" id="CAUJNA010001546">
    <property type="protein sequence ID" value="CAJ1387637.1"/>
    <property type="molecule type" value="Genomic_DNA"/>
</dbReference>
<gene>
    <name evidence="2" type="ORF">EVOR1521_LOCUS13665</name>
</gene>
<dbReference type="GO" id="GO:0006281">
    <property type="term" value="P:DNA repair"/>
    <property type="evidence" value="ECO:0007669"/>
    <property type="project" value="TreeGrafter"/>
</dbReference>
<dbReference type="GO" id="GO:0031573">
    <property type="term" value="P:mitotic intra-S DNA damage checkpoint signaling"/>
    <property type="evidence" value="ECO:0007669"/>
    <property type="project" value="TreeGrafter"/>
</dbReference>
<comment type="caution">
    <text evidence="2">The sequence shown here is derived from an EMBL/GenBank/DDBJ whole genome shotgun (WGS) entry which is preliminary data.</text>
</comment>
<proteinExistence type="predicted"/>
<name>A0AA36N0K1_9DINO</name>
<dbReference type="GO" id="GO:0030896">
    <property type="term" value="C:checkpoint clamp complex"/>
    <property type="evidence" value="ECO:0007669"/>
    <property type="project" value="InterPro"/>
</dbReference>
<feature type="region of interest" description="Disordered" evidence="1">
    <location>
        <begin position="375"/>
        <end position="407"/>
    </location>
</feature>
<evidence type="ECO:0000256" key="1">
    <source>
        <dbReference type="SAM" id="MobiDB-lite"/>
    </source>
</evidence>